<dbReference type="PROSITE" id="PS51257">
    <property type="entry name" value="PROKAR_LIPOPROTEIN"/>
    <property type="match status" value="1"/>
</dbReference>
<gene>
    <name evidence="2" type="ORF">F7D90_05165</name>
</gene>
<feature type="signal peptide" evidence="1">
    <location>
        <begin position="1"/>
        <end position="18"/>
    </location>
</feature>
<reference evidence="3" key="1">
    <citation type="submission" date="2019-09" db="EMBL/GenBank/DDBJ databases">
        <title>Distinct polysaccharide growth profiles of human intestinal Prevotella copri isolates.</title>
        <authorList>
            <person name="Fehlner-Peach H."/>
            <person name="Magnabosco C."/>
            <person name="Raghavan V."/>
            <person name="Scher J.U."/>
            <person name="Tett A."/>
            <person name="Cox L.M."/>
            <person name="Gottsegen C."/>
            <person name="Watters A."/>
            <person name="Wiltshire- Gordon J.D."/>
            <person name="Segata N."/>
            <person name="Bonneau R."/>
            <person name="Littman D.R."/>
        </authorList>
    </citation>
    <scope>NUCLEOTIDE SEQUENCE [LARGE SCALE GENOMIC DNA]</scope>
    <source>
        <strain evidence="3">iAP146</strain>
    </source>
</reference>
<sequence>MKKIFQYIMLAVVTIVMASCTSDIEEPTATTGKSNVQLVVGEFPAFGDSQTRAIGTPDEGKTSWAEGDELLLEMTSKTFGTKYAAFTYNGSNWELASGELSYKEDEVPTFPHVYYAPNYKWEAGKLVLKEGKVAGTDEYIEGTAQITHNGQSITVNFSGATRNYSRLRIATNPAMNQGKPITVTVKDFAPANILDNINCTYTLTPDAKGNVYLYGLFTYYSTVSVKSGEYSLVDYEFYPGTKDGISYALNAYAIDANNMTATEIENVIKKELTEGKTDIKLILAPNAGKEVFDAIREALNGGTDGSIDLSLIGCKEIPANGLNNEAGELEPLKSIFLPDVTTLGKKALYFCINLETVNAPKVTTIYQQAFYGCIHLKKVILGTLTDVRGEANSEDGIFDGINYSSPYIDLYLPENQEIMNGKFDKNSNQYIWKPSGVKYVDSFDSDDSIFLGYQFRSVRSWK</sequence>
<dbReference type="InterPro" id="IPR026906">
    <property type="entry name" value="LRR_5"/>
</dbReference>
<dbReference type="Proteomes" id="UP000420707">
    <property type="component" value="Unassembled WGS sequence"/>
</dbReference>
<accession>A0AAW9T7R5</accession>
<dbReference type="Gene3D" id="3.80.10.10">
    <property type="entry name" value="Ribonuclease Inhibitor"/>
    <property type="match status" value="1"/>
</dbReference>
<name>A0AAW9T7R5_9BACT</name>
<organism evidence="2 3">
    <name type="scientific">Segatella copri</name>
    <dbReference type="NCBI Taxonomy" id="165179"/>
    <lineage>
        <taxon>Bacteria</taxon>
        <taxon>Pseudomonadati</taxon>
        <taxon>Bacteroidota</taxon>
        <taxon>Bacteroidia</taxon>
        <taxon>Bacteroidales</taxon>
        <taxon>Prevotellaceae</taxon>
        <taxon>Segatella</taxon>
    </lineage>
</organism>
<dbReference type="AlphaFoldDB" id="A0AAW9T7R5"/>
<evidence type="ECO:0000313" key="2">
    <source>
        <dbReference type="EMBL" id="MQN31345.1"/>
    </source>
</evidence>
<feature type="chain" id="PRO_5043779576" evidence="1">
    <location>
        <begin position="19"/>
        <end position="462"/>
    </location>
</feature>
<evidence type="ECO:0000256" key="1">
    <source>
        <dbReference type="SAM" id="SignalP"/>
    </source>
</evidence>
<dbReference type="Pfam" id="PF13306">
    <property type="entry name" value="LRR_5"/>
    <property type="match status" value="1"/>
</dbReference>
<evidence type="ECO:0000313" key="3">
    <source>
        <dbReference type="Proteomes" id="UP000420707"/>
    </source>
</evidence>
<proteinExistence type="predicted"/>
<dbReference type="EMBL" id="VZCR01000033">
    <property type="protein sequence ID" value="MQN31345.1"/>
    <property type="molecule type" value="Genomic_DNA"/>
</dbReference>
<keyword evidence="1" id="KW-0732">Signal</keyword>
<comment type="caution">
    <text evidence="2">The sequence shown here is derived from an EMBL/GenBank/DDBJ whole genome shotgun (WGS) entry which is preliminary data.</text>
</comment>
<dbReference type="RefSeq" id="WP_153086287.1">
    <property type="nucleotide sequence ID" value="NZ_VZAM01000017.1"/>
</dbReference>
<dbReference type="InterPro" id="IPR032675">
    <property type="entry name" value="LRR_dom_sf"/>
</dbReference>
<protein>
    <submittedName>
        <fullName evidence="2">Leucine-rich repeat protein</fullName>
    </submittedName>
</protein>